<feature type="domain" description="B box-type" evidence="2">
    <location>
        <begin position="66"/>
        <end position="103"/>
    </location>
</feature>
<keyword evidence="1" id="KW-0862">Zinc</keyword>
<dbReference type="InterPro" id="IPR000315">
    <property type="entry name" value="Znf_B-box"/>
</dbReference>
<dbReference type="Gene3D" id="3.30.160.60">
    <property type="entry name" value="Classic Zinc Finger"/>
    <property type="match status" value="1"/>
</dbReference>
<accession>A0A8B8BLM4</accession>
<dbReference type="CDD" id="cd19756">
    <property type="entry name" value="Bbox2"/>
    <property type="match status" value="1"/>
</dbReference>
<dbReference type="SUPFAM" id="SSF101898">
    <property type="entry name" value="NHL repeat"/>
    <property type="match status" value="1"/>
</dbReference>
<protein>
    <submittedName>
        <fullName evidence="4">Uncharacterized protein LOC111111276</fullName>
    </submittedName>
</protein>
<dbReference type="SUPFAM" id="SSF57845">
    <property type="entry name" value="B-box zinc-binding domain"/>
    <property type="match status" value="1"/>
</dbReference>
<dbReference type="InterPro" id="IPR047153">
    <property type="entry name" value="TRIM45/56/19-like"/>
</dbReference>
<name>A0A8B8BLM4_CRAVI</name>
<dbReference type="GO" id="GO:0008270">
    <property type="term" value="F:zinc ion binding"/>
    <property type="evidence" value="ECO:0007669"/>
    <property type="project" value="UniProtKB-KW"/>
</dbReference>
<dbReference type="AlphaFoldDB" id="A0A8B8BLM4"/>
<dbReference type="GO" id="GO:0061630">
    <property type="term" value="F:ubiquitin protein ligase activity"/>
    <property type="evidence" value="ECO:0007669"/>
    <property type="project" value="TreeGrafter"/>
</dbReference>
<dbReference type="Proteomes" id="UP000694844">
    <property type="component" value="Chromosome 9"/>
</dbReference>
<dbReference type="OrthoDB" id="153872at2759"/>
<keyword evidence="1" id="KW-0479">Metal-binding</keyword>
<dbReference type="RefSeq" id="XP_022303856.1">
    <property type="nucleotide sequence ID" value="XM_022448148.1"/>
</dbReference>
<organism evidence="3 4">
    <name type="scientific">Crassostrea virginica</name>
    <name type="common">Eastern oyster</name>
    <dbReference type="NCBI Taxonomy" id="6565"/>
    <lineage>
        <taxon>Eukaryota</taxon>
        <taxon>Metazoa</taxon>
        <taxon>Spiralia</taxon>
        <taxon>Lophotrochozoa</taxon>
        <taxon>Mollusca</taxon>
        <taxon>Bivalvia</taxon>
        <taxon>Autobranchia</taxon>
        <taxon>Pteriomorphia</taxon>
        <taxon>Ostreida</taxon>
        <taxon>Ostreoidea</taxon>
        <taxon>Ostreidae</taxon>
        <taxon>Crassostrea</taxon>
    </lineage>
</organism>
<dbReference type="GO" id="GO:0005654">
    <property type="term" value="C:nucleoplasm"/>
    <property type="evidence" value="ECO:0007669"/>
    <property type="project" value="TreeGrafter"/>
</dbReference>
<dbReference type="PROSITE" id="PS50119">
    <property type="entry name" value="ZF_BBOX"/>
    <property type="match status" value="2"/>
</dbReference>
<keyword evidence="1" id="KW-0863">Zinc-finger</keyword>
<dbReference type="KEGG" id="cvn:111111276"/>
<dbReference type="Pfam" id="PF00643">
    <property type="entry name" value="zf-B_box"/>
    <property type="match status" value="1"/>
</dbReference>
<evidence type="ECO:0000313" key="4">
    <source>
        <dbReference type="RefSeq" id="XP_022303856.1"/>
    </source>
</evidence>
<keyword evidence="3" id="KW-1185">Reference proteome</keyword>
<dbReference type="SMART" id="SM00336">
    <property type="entry name" value="BBOX"/>
    <property type="match status" value="2"/>
</dbReference>
<reference evidence="4" key="1">
    <citation type="submission" date="2025-08" db="UniProtKB">
        <authorList>
            <consortium name="RefSeq"/>
        </authorList>
    </citation>
    <scope>IDENTIFICATION</scope>
    <source>
        <tissue evidence="4">Whole sample</tissue>
    </source>
</reference>
<dbReference type="InterPro" id="IPR011042">
    <property type="entry name" value="6-blade_b-propeller_TolB-like"/>
</dbReference>
<dbReference type="GeneID" id="111111276"/>
<evidence type="ECO:0000256" key="1">
    <source>
        <dbReference type="PROSITE-ProRule" id="PRU00024"/>
    </source>
</evidence>
<gene>
    <name evidence="4" type="primary">LOC111111276</name>
</gene>
<sequence>MDPRKFAQDVLRCHLCGTPVPPLYCDSCNINLCRQCAGEHLCDESREHRVLPIRQRWSPSPNFPKCSEHPTNQGRHHCEQCNIPICALCVSSKKHNNHEVVDMMKKFQLQKEVLKKDLEELEKSIYPNYEKASSRISFHKTALSENSKVLISALKKRGEEWHREINLIIKNFEFEINETESKHLVELENQEGKVNCRISDISQTILDLRKLLISSDVCMVSEYKSRIAEFRKLPPQLKINLQNISFETINERQLSKQFGSLTKCSITLEEEKYIAQGVELSVPSGKTLMDKPKILTTINTEITPLYNVTCSTDEEIWTSGGDKIMKLFNIQGDLLKSMQTESEYTPQNIAVTMSGNLIYADLMRGSIMIMINEHFHPRIRLSGWSPYGICCTSTDELLVIMNTYDCKQTKVVRYSGLDEKQSIQWDDKFQPLFSSGDIKYIRENANLDICVADNAARAIVVVSASGRLRFKYTGPRSAKIGSFDPVGITTDSQSRILTADGVNKRILIVDQNGNFICYIDSCDLGSPWGLCVDSRNNLFVAECQTGRVKKIQYCK</sequence>
<dbReference type="PANTHER" id="PTHR25462">
    <property type="entry name" value="BONUS, ISOFORM C-RELATED"/>
    <property type="match status" value="1"/>
</dbReference>
<dbReference type="PANTHER" id="PTHR25462:SF305">
    <property type="entry name" value="RING-TYPE DOMAIN-CONTAINING PROTEIN"/>
    <property type="match status" value="1"/>
</dbReference>
<evidence type="ECO:0000259" key="2">
    <source>
        <dbReference type="PROSITE" id="PS50119"/>
    </source>
</evidence>
<dbReference type="Gene3D" id="2.120.10.30">
    <property type="entry name" value="TolB, C-terminal domain"/>
    <property type="match status" value="1"/>
</dbReference>
<feature type="domain" description="B box-type" evidence="2">
    <location>
        <begin position="8"/>
        <end position="53"/>
    </location>
</feature>
<proteinExistence type="predicted"/>
<evidence type="ECO:0000313" key="3">
    <source>
        <dbReference type="Proteomes" id="UP000694844"/>
    </source>
</evidence>